<evidence type="ECO:0000256" key="9">
    <source>
        <dbReference type="RuleBase" id="RU362131"/>
    </source>
</evidence>
<feature type="compositionally biased region" description="Gly residues" evidence="10">
    <location>
        <begin position="644"/>
        <end position="662"/>
    </location>
</feature>
<feature type="compositionally biased region" description="Polar residues" evidence="10">
    <location>
        <begin position="486"/>
        <end position="497"/>
    </location>
</feature>
<feature type="binding site" evidence="7">
    <location>
        <position position="59"/>
    </location>
    <ligand>
        <name>Mg(2+)</name>
        <dbReference type="ChEBI" id="CHEBI:18420"/>
        <label>1</label>
    </ligand>
</feature>
<feature type="active site" evidence="6">
    <location>
        <position position="140"/>
    </location>
</feature>
<keyword evidence="7" id="KW-0464">Manganese</keyword>
<feature type="compositionally biased region" description="Polar residues" evidence="10">
    <location>
        <begin position="669"/>
        <end position="681"/>
    </location>
</feature>
<dbReference type="NCBIfam" id="TIGR00633">
    <property type="entry name" value="xth"/>
    <property type="match status" value="1"/>
</dbReference>
<feature type="compositionally biased region" description="Pro residues" evidence="10">
    <location>
        <begin position="303"/>
        <end position="314"/>
    </location>
</feature>
<keyword evidence="3 7" id="KW-0479">Metal-binding</keyword>
<dbReference type="PANTHER" id="PTHR22748:SF4">
    <property type="entry name" value="DNA-(APURINIC OR APYRIMIDINIC SITE) ENDONUCLEASE 2"/>
    <property type="match status" value="1"/>
</dbReference>
<feature type="site" description="Transition state stabilizer" evidence="8">
    <location>
        <position position="184"/>
    </location>
</feature>
<evidence type="ECO:0000313" key="13">
    <source>
        <dbReference type="Proteomes" id="UP000747399"/>
    </source>
</evidence>
<evidence type="ECO:0000259" key="11">
    <source>
        <dbReference type="Pfam" id="PF03372"/>
    </source>
</evidence>
<dbReference type="PROSITE" id="PS00728">
    <property type="entry name" value="AP_NUCLEASE_F1_3"/>
    <property type="match status" value="1"/>
</dbReference>
<keyword evidence="4" id="KW-0378">Hydrolase</keyword>
<feature type="region of interest" description="Disordered" evidence="10">
    <location>
        <begin position="453"/>
        <end position="607"/>
    </location>
</feature>
<evidence type="ECO:0000256" key="6">
    <source>
        <dbReference type="PIRSR" id="PIRSR604808-1"/>
    </source>
</evidence>
<evidence type="ECO:0000256" key="8">
    <source>
        <dbReference type="PIRSR" id="PIRSR604808-3"/>
    </source>
</evidence>
<dbReference type="PROSITE" id="PS51435">
    <property type="entry name" value="AP_NUCLEASE_F1_4"/>
    <property type="match status" value="1"/>
</dbReference>
<gene>
    <name evidence="12" type="ORF">Vafri_20376</name>
</gene>
<dbReference type="GO" id="GO:0046872">
    <property type="term" value="F:metal ion binding"/>
    <property type="evidence" value="ECO:0007669"/>
    <property type="project" value="UniProtKB-KW"/>
</dbReference>
<feature type="binding site" evidence="7">
    <location>
        <position position="280"/>
    </location>
    <ligand>
        <name>Mg(2+)</name>
        <dbReference type="ChEBI" id="CHEBI:18420"/>
        <label>1</label>
    </ligand>
</feature>
<dbReference type="Gene3D" id="3.60.10.10">
    <property type="entry name" value="Endonuclease/exonuclease/phosphatase"/>
    <property type="match status" value="1"/>
</dbReference>
<feature type="binding site" evidence="7">
    <location>
        <position position="281"/>
    </location>
    <ligand>
        <name>Mg(2+)</name>
        <dbReference type="ChEBI" id="CHEBI:18420"/>
        <label>1</label>
    </ligand>
</feature>
<feature type="region of interest" description="Disordered" evidence="10">
    <location>
        <begin position="342"/>
        <end position="386"/>
    </location>
</feature>
<sequence length="681" mass="71110">MEKGPGGTATEVEPGAGVLKIICWNINCLTPTVRNMELRHKSFRGFLDHLQLDIACFQEVKLPAARITRDLACIDGFQSFWATSTAKPGYSGVTTWCRTATTAPRDAAPDGLGGDEQPELDLEGRLVVTDHGAFVLLNVYAPNAGDRPERARLPYKLAFLRALRAKMDELTALGRKVIVVGDLNVAAERRDVHPSLNFDSMYDEEELEVLAGLRTAYIDVWRWLHPDVDGSYTVWEERTSARAFNVGLRIDYVLVSPGLLPYVESCEILTATEIPPKWSDHAAILLTLRVRHTGSRSSMPTTAPLPPALPPPAQRPEQPDTAATVAAGSGTSSVSLRAYGEPRVDASHSSGGVSSSGGGDAGLAAAPCPTAEADARSGGGREGSLPSRLLLPPLPAAPCVLWRDLEARFLDKNQKTIRDMFGRKQPTGLGSRPETTARSSLATVAVAEPSDSAAAGAGLGRKRVAPADGEEAALPPLPRPAPALRTQTPNTAANTVKTAAGVPRSPSKRQEERAQQPSCDKRAAGAGDDGTTDHSAADGGGGGCNREATPKQSKPQDQAGFAGASASASQPVDTGLHQEVDGPAGVVPVRAELGDVTGHGSCGSQQATVDWAGVQPLGVTQGSASASQQQRQLESSRGRPSGDLGKGAPGKGAGATGRGLGAAGASVGKQKNIQSFFKSKS</sequence>
<dbReference type="InterPro" id="IPR005135">
    <property type="entry name" value="Endo/exonuclease/phosphatase"/>
</dbReference>
<feature type="active site" description="Proton acceptor" evidence="6">
    <location>
        <position position="281"/>
    </location>
</feature>
<organism evidence="12 13">
    <name type="scientific">Volvox africanus</name>
    <dbReference type="NCBI Taxonomy" id="51714"/>
    <lineage>
        <taxon>Eukaryota</taxon>
        <taxon>Viridiplantae</taxon>
        <taxon>Chlorophyta</taxon>
        <taxon>core chlorophytes</taxon>
        <taxon>Chlorophyceae</taxon>
        <taxon>CS clade</taxon>
        <taxon>Chlamydomonadales</taxon>
        <taxon>Volvocaceae</taxon>
        <taxon>Volvox</taxon>
    </lineage>
</organism>
<evidence type="ECO:0000256" key="3">
    <source>
        <dbReference type="ARBA" id="ARBA00022723"/>
    </source>
</evidence>
<feature type="compositionally biased region" description="Basic and acidic residues" evidence="10">
    <location>
        <begin position="508"/>
        <end position="523"/>
    </location>
</feature>
<feature type="domain" description="Endonuclease/exonuclease/phosphatase" evidence="11">
    <location>
        <begin position="24"/>
        <end position="281"/>
    </location>
</feature>
<evidence type="ECO:0000256" key="1">
    <source>
        <dbReference type="ARBA" id="ARBA00001936"/>
    </source>
</evidence>
<keyword evidence="5 7" id="KW-0460">Magnesium</keyword>
<dbReference type="EMBL" id="BNCO01000092">
    <property type="protein sequence ID" value="GIL66999.1"/>
    <property type="molecule type" value="Genomic_DNA"/>
</dbReference>
<feature type="binding site" evidence="7">
    <location>
        <position position="25"/>
    </location>
    <ligand>
        <name>Mg(2+)</name>
        <dbReference type="ChEBI" id="CHEBI:18420"/>
        <label>1</label>
    </ligand>
</feature>
<comment type="cofactor">
    <cofactor evidence="1">
        <name>Mn(2+)</name>
        <dbReference type="ChEBI" id="CHEBI:29035"/>
    </cofactor>
</comment>
<evidence type="ECO:0000256" key="2">
    <source>
        <dbReference type="ARBA" id="ARBA00007092"/>
    </source>
</evidence>
<feature type="binding site" evidence="7">
    <location>
        <position position="184"/>
    </location>
    <ligand>
        <name>Mg(2+)</name>
        <dbReference type="ChEBI" id="CHEBI:18420"/>
        <label>1</label>
    </ligand>
</feature>
<evidence type="ECO:0000313" key="12">
    <source>
        <dbReference type="EMBL" id="GIL66999.1"/>
    </source>
</evidence>
<feature type="site" description="Interaction with DNA substrate" evidence="8">
    <location>
        <position position="281"/>
    </location>
</feature>
<dbReference type="InterPro" id="IPR004808">
    <property type="entry name" value="AP_endonuc_1"/>
</dbReference>
<feature type="binding site" evidence="7">
    <location>
        <position position="182"/>
    </location>
    <ligand>
        <name>Mg(2+)</name>
        <dbReference type="ChEBI" id="CHEBI:18420"/>
        <label>1</label>
    </ligand>
</feature>
<dbReference type="PANTHER" id="PTHR22748">
    <property type="entry name" value="AP ENDONUCLEASE"/>
    <property type="match status" value="1"/>
</dbReference>
<dbReference type="GO" id="GO:0003906">
    <property type="term" value="F:DNA-(apurinic or apyrimidinic site) endonuclease activity"/>
    <property type="evidence" value="ECO:0007669"/>
    <property type="project" value="TreeGrafter"/>
</dbReference>
<feature type="site" description="Important for catalytic activity" evidence="8">
    <location>
        <position position="251"/>
    </location>
</feature>
<dbReference type="GO" id="GO:0003677">
    <property type="term" value="F:DNA binding"/>
    <property type="evidence" value="ECO:0007669"/>
    <property type="project" value="InterPro"/>
</dbReference>
<comment type="similarity">
    <text evidence="2 9">Belongs to the DNA repair enzymes AP/ExoA family.</text>
</comment>
<reference evidence="12" key="1">
    <citation type="journal article" date="2021" name="Proc. Natl. Acad. Sci. U.S.A.">
        <title>Three genomes in the algal genus Volvox reveal the fate of a haploid sex-determining region after a transition to homothallism.</title>
        <authorList>
            <person name="Yamamoto K."/>
            <person name="Hamaji T."/>
            <person name="Kawai-Toyooka H."/>
            <person name="Matsuzaki R."/>
            <person name="Takahashi F."/>
            <person name="Nishimura Y."/>
            <person name="Kawachi M."/>
            <person name="Noguchi H."/>
            <person name="Minakuchi Y."/>
            <person name="Umen J.G."/>
            <person name="Toyoda A."/>
            <person name="Nozaki H."/>
        </authorList>
    </citation>
    <scope>NUCLEOTIDE SEQUENCE</scope>
    <source>
        <strain evidence="12">NIES-3780</strain>
    </source>
</reference>
<keyword evidence="9" id="KW-0227">DNA damage</keyword>
<dbReference type="GO" id="GO:0005634">
    <property type="term" value="C:nucleus"/>
    <property type="evidence" value="ECO:0007669"/>
    <property type="project" value="TreeGrafter"/>
</dbReference>
<dbReference type="GO" id="GO:0008311">
    <property type="term" value="F:double-stranded DNA 3'-5' DNA exonuclease activity"/>
    <property type="evidence" value="ECO:0007669"/>
    <property type="project" value="TreeGrafter"/>
</dbReference>
<comment type="caution">
    <text evidence="12">The sequence shown here is derived from an EMBL/GenBank/DDBJ whole genome shotgun (WGS) entry which is preliminary data.</text>
</comment>
<evidence type="ECO:0000256" key="5">
    <source>
        <dbReference type="ARBA" id="ARBA00022842"/>
    </source>
</evidence>
<keyword evidence="9" id="KW-0234">DNA repair</keyword>
<accession>A0A8J4FD45</accession>
<protein>
    <recommendedName>
        <fullName evidence="9">DNA-(apurinic or apyrimidinic site) endonuclease</fullName>
        <ecNumber evidence="9">3.1.-.-</ecNumber>
    </recommendedName>
</protein>
<dbReference type="InterPro" id="IPR036691">
    <property type="entry name" value="Endo/exonu/phosph_ase_sf"/>
</dbReference>
<feature type="compositionally biased region" description="Low complexity" evidence="10">
    <location>
        <begin position="621"/>
        <end position="643"/>
    </location>
</feature>
<keyword evidence="13" id="KW-1185">Reference proteome</keyword>
<feature type="compositionally biased region" description="Low complexity" evidence="10">
    <location>
        <begin position="362"/>
        <end position="372"/>
    </location>
</feature>
<dbReference type="Proteomes" id="UP000747399">
    <property type="component" value="Unassembled WGS sequence"/>
</dbReference>
<feature type="region of interest" description="Disordered" evidence="10">
    <location>
        <begin position="619"/>
        <end position="681"/>
    </location>
</feature>
<evidence type="ECO:0000256" key="10">
    <source>
        <dbReference type="SAM" id="MobiDB-lite"/>
    </source>
</evidence>
<dbReference type="GO" id="GO:0006284">
    <property type="term" value="P:base-excision repair"/>
    <property type="evidence" value="ECO:0007669"/>
    <property type="project" value="TreeGrafter"/>
</dbReference>
<dbReference type="InterPro" id="IPR020848">
    <property type="entry name" value="AP_endonuclease_F1_CS"/>
</dbReference>
<name>A0A8J4FD45_9CHLO</name>
<evidence type="ECO:0000256" key="4">
    <source>
        <dbReference type="ARBA" id="ARBA00022801"/>
    </source>
</evidence>
<dbReference type="Pfam" id="PF03372">
    <property type="entry name" value="Exo_endo_phos"/>
    <property type="match status" value="1"/>
</dbReference>
<feature type="region of interest" description="Disordered" evidence="10">
    <location>
        <begin position="295"/>
        <end position="329"/>
    </location>
</feature>
<comment type="cofactor">
    <cofactor evidence="7 9">
        <name>Mg(2+)</name>
        <dbReference type="ChEBI" id="CHEBI:18420"/>
    </cofactor>
    <cofactor evidence="7 9">
        <name>Mn(2+)</name>
        <dbReference type="ChEBI" id="CHEBI:29035"/>
    </cofactor>
    <text evidence="7 9">Probably binds two magnesium or manganese ions per subunit.</text>
</comment>
<dbReference type="AlphaFoldDB" id="A0A8J4FD45"/>
<dbReference type="SUPFAM" id="SSF56219">
    <property type="entry name" value="DNase I-like"/>
    <property type="match status" value="1"/>
</dbReference>
<feature type="active site" description="Proton donor/acceptor" evidence="6">
    <location>
        <position position="182"/>
    </location>
</feature>
<evidence type="ECO:0000256" key="7">
    <source>
        <dbReference type="PIRSR" id="PIRSR604808-2"/>
    </source>
</evidence>
<proteinExistence type="inferred from homology"/>
<dbReference type="GO" id="GO:0008081">
    <property type="term" value="F:phosphoric diester hydrolase activity"/>
    <property type="evidence" value="ECO:0007669"/>
    <property type="project" value="TreeGrafter"/>
</dbReference>
<dbReference type="EC" id="3.1.-.-" evidence="9"/>
<feature type="compositionally biased region" description="Low complexity" evidence="10">
    <location>
        <begin position="559"/>
        <end position="569"/>
    </location>
</feature>